<dbReference type="Gene3D" id="1.10.238.10">
    <property type="entry name" value="EF-hand"/>
    <property type="match status" value="1"/>
</dbReference>
<dbReference type="PANTHER" id="PTHR46735">
    <property type="entry name" value="CALPAIN, SMALL SUBUNIT 1 A-RELATED"/>
    <property type="match status" value="1"/>
</dbReference>
<protein>
    <recommendedName>
        <fullName evidence="8">EF-hand domain-containing protein</fullName>
    </recommendedName>
</protein>
<feature type="domain" description="EF-hand" evidence="8">
    <location>
        <begin position="92"/>
        <end position="127"/>
    </location>
</feature>
<evidence type="ECO:0000256" key="7">
    <source>
        <dbReference type="ARBA" id="ARBA00023136"/>
    </source>
</evidence>
<evidence type="ECO:0000256" key="4">
    <source>
        <dbReference type="ARBA" id="ARBA00022723"/>
    </source>
</evidence>
<dbReference type="AlphaFoldDB" id="A0A9Q1IZF1"/>
<name>A0A9Q1IZF1_SYNKA</name>
<evidence type="ECO:0000259" key="8">
    <source>
        <dbReference type="PROSITE" id="PS50222"/>
    </source>
</evidence>
<evidence type="ECO:0000313" key="9">
    <source>
        <dbReference type="EMBL" id="KAJ8361469.1"/>
    </source>
</evidence>
<evidence type="ECO:0000313" key="10">
    <source>
        <dbReference type="Proteomes" id="UP001152622"/>
    </source>
</evidence>
<sequence length="190" mass="21696">ELDDPVESHVKKIEITEDDVGDRFRGLFGQLAGHDCEISTFELRRILNKVVTKRDDIKTSGFSLGTCRNMVNLLDKDGSGKLGLVEFKILWTKIENFLNLYREQDVDKSGCMNSNEMRMVVEEAGFSLNNALHQIIVARYSDPNLTIDFDNFVGCLIRLETLFDTFNSLDKDKSGEIELNLQQWLNVTLL</sequence>
<evidence type="ECO:0000256" key="5">
    <source>
        <dbReference type="ARBA" id="ARBA00022737"/>
    </source>
</evidence>
<dbReference type="GO" id="GO:0012505">
    <property type="term" value="C:endomembrane system"/>
    <property type="evidence" value="ECO:0007669"/>
    <property type="project" value="UniProtKB-SubCell"/>
</dbReference>
<keyword evidence="5" id="KW-0677">Repeat</keyword>
<evidence type="ECO:0000256" key="3">
    <source>
        <dbReference type="ARBA" id="ARBA00022490"/>
    </source>
</evidence>
<dbReference type="InterPro" id="IPR002048">
    <property type="entry name" value="EF_hand_dom"/>
</dbReference>
<reference evidence="9" key="1">
    <citation type="journal article" date="2023" name="Science">
        <title>Genome structures resolve the early diversification of teleost fishes.</title>
        <authorList>
            <person name="Parey E."/>
            <person name="Louis A."/>
            <person name="Montfort J."/>
            <person name="Bouchez O."/>
            <person name="Roques C."/>
            <person name="Iampietro C."/>
            <person name="Lluch J."/>
            <person name="Castinel A."/>
            <person name="Donnadieu C."/>
            <person name="Desvignes T."/>
            <person name="Floi Bucao C."/>
            <person name="Jouanno E."/>
            <person name="Wen M."/>
            <person name="Mejri S."/>
            <person name="Dirks R."/>
            <person name="Jansen H."/>
            <person name="Henkel C."/>
            <person name="Chen W.J."/>
            <person name="Zahm M."/>
            <person name="Cabau C."/>
            <person name="Klopp C."/>
            <person name="Thompson A.W."/>
            <person name="Robinson-Rechavi M."/>
            <person name="Braasch I."/>
            <person name="Lecointre G."/>
            <person name="Bobe J."/>
            <person name="Postlethwait J.H."/>
            <person name="Berthelot C."/>
            <person name="Roest Crollius H."/>
            <person name="Guiguen Y."/>
        </authorList>
    </citation>
    <scope>NUCLEOTIDE SEQUENCE</scope>
    <source>
        <strain evidence="9">WJC10195</strain>
    </source>
</reference>
<dbReference type="InterPro" id="IPR018247">
    <property type="entry name" value="EF_Hand_1_Ca_BS"/>
</dbReference>
<accession>A0A9Q1IZF1</accession>
<organism evidence="9 10">
    <name type="scientific">Synaphobranchus kaupii</name>
    <name type="common">Kaup's arrowtooth eel</name>
    <dbReference type="NCBI Taxonomy" id="118154"/>
    <lineage>
        <taxon>Eukaryota</taxon>
        <taxon>Metazoa</taxon>
        <taxon>Chordata</taxon>
        <taxon>Craniata</taxon>
        <taxon>Vertebrata</taxon>
        <taxon>Euteleostomi</taxon>
        <taxon>Actinopterygii</taxon>
        <taxon>Neopterygii</taxon>
        <taxon>Teleostei</taxon>
        <taxon>Anguilliformes</taxon>
        <taxon>Synaphobranchidae</taxon>
        <taxon>Synaphobranchus</taxon>
    </lineage>
</organism>
<comment type="subcellular location">
    <subcellularLocation>
        <location evidence="2">Cytoplasm</location>
    </subcellularLocation>
    <subcellularLocation>
        <location evidence="1">Endomembrane system</location>
    </subcellularLocation>
</comment>
<proteinExistence type="predicted"/>
<gene>
    <name evidence="9" type="ORF">SKAU_G00179940</name>
</gene>
<feature type="non-terminal residue" evidence="9">
    <location>
        <position position="1"/>
    </location>
</feature>
<dbReference type="FunFam" id="1.10.238.10:FF:000099">
    <property type="entry name" value="calpain-2 catalytic subunit"/>
    <property type="match status" value="1"/>
</dbReference>
<dbReference type="GO" id="GO:0110158">
    <property type="term" value="C:calpain complex"/>
    <property type="evidence" value="ECO:0007669"/>
    <property type="project" value="TreeGrafter"/>
</dbReference>
<dbReference type="Proteomes" id="UP001152622">
    <property type="component" value="Chromosome 5"/>
</dbReference>
<dbReference type="PROSITE" id="PS50222">
    <property type="entry name" value="EF_HAND_2"/>
    <property type="match status" value="1"/>
</dbReference>
<comment type="caution">
    <text evidence="9">The sequence shown here is derived from an EMBL/GenBank/DDBJ whole genome shotgun (WGS) entry which is preliminary data.</text>
</comment>
<dbReference type="EMBL" id="JAINUF010000005">
    <property type="protein sequence ID" value="KAJ8361469.1"/>
    <property type="molecule type" value="Genomic_DNA"/>
</dbReference>
<keyword evidence="4" id="KW-0479">Metal-binding</keyword>
<dbReference type="PROSITE" id="PS00018">
    <property type="entry name" value="EF_HAND_1"/>
    <property type="match status" value="1"/>
</dbReference>
<evidence type="ECO:0000256" key="6">
    <source>
        <dbReference type="ARBA" id="ARBA00022837"/>
    </source>
</evidence>
<keyword evidence="3" id="KW-0963">Cytoplasm</keyword>
<dbReference type="OrthoDB" id="424753at2759"/>
<evidence type="ECO:0000256" key="2">
    <source>
        <dbReference type="ARBA" id="ARBA00004496"/>
    </source>
</evidence>
<dbReference type="InterPro" id="IPR011992">
    <property type="entry name" value="EF-hand-dom_pair"/>
</dbReference>
<dbReference type="SUPFAM" id="SSF47473">
    <property type="entry name" value="EF-hand"/>
    <property type="match status" value="1"/>
</dbReference>
<dbReference type="PANTHER" id="PTHR46735:SF3">
    <property type="entry name" value="CALPAIN SMALL SUBUNIT 1-RELATED"/>
    <property type="match status" value="1"/>
</dbReference>
<dbReference type="Pfam" id="PF13833">
    <property type="entry name" value="EF-hand_8"/>
    <property type="match status" value="1"/>
</dbReference>
<keyword evidence="7" id="KW-0472">Membrane</keyword>
<keyword evidence="6" id="KW-0106">Calcium</keyword>
<evidence type="ECO:0000256" key="1">
    <source>
        <dbReference type="ARBA" id="ARBA00004308"/>
    </source>
</evidence>
<keyword evidence="10" id="KW-1185">Reference proteome</keyword>
<dbReference type="GO" id="GO:0005509">
    <property type="term" value="F:calcium ion binding"/>
    <property type="evidence" value="ECO:0007669"/>
    <property type="project" value="InterPro"/>
</dbReference>